<reference evidence="1" key="1">
    <citation type="submission" date="2022-06" db="EMBL/GenBank/DDBJ databases">
        <title>Phylogenomic reconstructions and comparative analyses of Kickxellomycotina fungi.</title>
        <authorList>
            <person name="Reynolds N.K."/>
            <person name="Stajich J.E."/>
            <person name="Barry K."/>
            <person name="Grigoriev I.V."/>
            <person name="Crous P."/>
            <person name="Smith M.E."/>
        </authorList>
    </citation>
    <scope>NUCLEOTIDE SEQUENCE</scope>
    <source>
        <strain evidence="1">RSA 2271</strain>
    </source>
</reference>
<keyword evidence="2" id="KW-1185">Reference proteome</keyword>
<dbReference type="EMBL" id="JAMZIH010003771">
    <property type="protein sequence ID" value="KAJ1676621.1"/>
    <property type="molecule type" value="Genomic_DNA"/>
</dbReference>
<feature type="non-terminal residue" evidence="1">
    <location>
        <position position="152"/>
    </location>
</feature>
<evidence type="ECO:0000313" key="1">
    <source>
        <dbReference type="EMBL" id="KAJ1676621.1"/>
    </source>
</evidence>
<protein>
    <submittedName>
        <fullName evidence="1">Histone transcription regulator 3</fullName>
    </submittedName>
</protein>
<proteinExistence type="predicted"/>
<evidence type="ECO:0000313" key="2">
    <source>
        <dbReference type="Proteomes" id="UP001145114"/>
    </source>
</evidence>
<gene>
    <name evidence="1" type="primary">HIR3_2</name>
    <name evidence="1" type="ORF">EV182_007817</name>
</gene>
<accession>A0ACC1HLR9</accession>
<name>A0ACC1HLR9_9FUNG</name>
<dbReference type="Proteomes" id="UP001145114">
    <property type="component" value="Unassembled WGS sequence"/>
</dbReference>
<organism evidence="1 2">
    <name type="scientific">Spiromyces aspiralis</name>
    <dbReference type="NCBI Taxonomy" id="68401"/>
    <lineage>
        <taxon>Eukaryota</taxon>
        <taxon>Fungi</taxon>
        <taxon>Fungi incertae sedis</taxon>
        <taxon>Zoopagomycota</taxon>
        <taxon>Kickxellomycotina</taxon>
        <taxon>Kickxellomycetes</taxon>
        <taxon>Kickxellales</taxon>
        <taxon>Kickxellaceae</taxon>
        <taxon>Spiromyces</taxon>
    </lineage>
</organism>
<sequence length="152" mass="17632">MRYMTAQLCQLDKRNWHHKPKYLLAWLDFHVFGDFESAKGELYSLIQMRSTTKQLASFYKTEFESPGKHYLYLEKYIRLLVLVLRNLKDRDDLQVLYKKVAKGEASLFNSHELSMLIKDTLEELLEPATEAKSGQEEVAPLVADDSSGARLS</sequence>
<comment type="caution">
    <text evidence="1">The sequence shown here is derived from an EMBL/GenBank/DDBJ whole genome shotgun (WGS) entry which is preliminary data.</text>
</comment>